<sequence>MSGTRDRGDVNRTVPRATPNSGPDAPESLDCAPAAPKTYIVPRRTAGMHLRPLPEEHRETYREFLNYAFRPENGPDWSDERLPDPESYRPRGFYEAPPDAPVEDLDAADLRTVCAFHDFTARVRGEWHPLPGISAVASPPEARRQGHVAAMLDALLAEFRDTGRYLSALWPFEYAFYRRFGWATASNYAKTTVPPDELGAVAADPAGEFVRLDAGDWERVKDVSAAAATEDLAVDRSEGWIRHRLFRGWDDDPFVYGWERDGDLRGYVVYDVTGDWESRTLSVDELVAADAEARAHLFRFLRDHDSQVDEVVLSSEHESSRLIDDLTDPRAATVELKPGPMVRIVDVPAALEAVSFPADAACDLVLAVEDGRCDWNDGPFSLIVADGAASVESVGRDADPDATVEIGALSQLIVGARAVEALARTDRLSVADAEAADALASVFTERDRYLREGF</sequence>
<dbReference type="SUPFAM" id="SSF55718">
    <property type="entry name" value="SCP-like"/>
    <property type="match status" value="1"/>
</dbReference>
<evidence type="ECO:0000313" key="3">
    <source>
        <dbReference type="EMBL" id="ELY32798.1"/>
    </source>
</evidence>
<feature type="domain" description="N-acetyltransferase" evidence="2">
    <location>
        <begin position="48"/>
        <end position="207"/>
    </location>
</feature>
<accession>L9V8U9</accession>
<reference evidence="3 4" key="2">
    <citation type="journal article" date="2014" name="PLoS Genet.">
        <title>Phylogenetically driven sequencing of extremely halophilic archaea reveals strategies for static and dynamic osmo-response.</title>
        <authorList>
            <person name="Becker E.A."/>
            <person name="Seitzer P.M."/>
            <person name="Tritt A."/>
            <person name="Larsen D."/>
            <person name="Krusor M."/>
            <person name="Yao A.I."/>
            <person name="Wu D."/>
            <person name="Madern D."/>
            <person name="Eisen J.A."/>
            <person name="Darling A.E."/>
            <person name="Facciotti M.T."/>
        </authorList>
    </citation>
    <scope>NUCLEOTIDE SEQUENCE [LARGE SCALE GENOMIC DNA]</scope>
    <source>
        <strain evidence="4">ATCC 29605 / DSM 3757 / JCM 8879 / NBRC 14742 / NCIMB 2012 / VKM B-1768 / DS2</strain>
    </source>
</reference>
<dbReference type="InterPro" id="IPR036527">
    <property type="entry name" value="SCP2_sterol-bd_dom_sf"/>
</dbReference>
<gene>
    <name evidence="3" type="ORF">C498_07060</name>
</gene>
<evidence type="ECO:0000256" key="1">
    <source>
        <dbReference type="SAM" id="MobiDB-lite"/>
    </source>
</evidence>
<dbReference type="Gene3D" id="3.40.630.30">
    <property type="match status" value="2"/>
</dbReference>
<organism evidence="3 4">
    <name type="scientific">Haloferax volcanii (strain ATCC 29605 / DSM 3757 / JCM 8879 / NBRC 14742 / NCIMB 2012 / VKM B-1768 / DS2)</name>
    <name type="common">Halobacterium volcanii</name>
    <dbReference type="NCBI Taxonomy" id="309800"/>
    <lineage>
        <taxon>Archaea</taxon>
        <taxon>Methanobacteriati</taxon>
        <taxon>Methanobacteriota</taxon>
        <taxon>Stenosarchaea group</taxon>
        <taxon>Halobacteria</taxon>
        <taxon>Halobacteriales</taxon>
        <taxon>Haloferacaceae</taxon>
        <taxon>Haloferax</taxon>
    </lineage>
</organism>
<feature type="compositionally biased region" description="Basic and acidic residues" evidence="1">
    <location>
        <begin position="1"/>
        <end position="10"/>
    </location>
</feature>
<dbReference type="PATRIC" id="fig|309800.29.peg.1364"/>
<dbReference type="AlphaFoldDB" id="L9V8U9"/>
<protein>
    <recommendedName>
        <fullName evidence="2">N-acetyltransferase domain-containing protein</fullName>
    </recommendedName>
</protein>
<dbReference type="PANTHER" id="PTHR37817:SF1">
    <property type="entry name" value="N-ACETYLTRANSFERASE EIS"/>
    <property type="match status" value="1"/>
</dbReference>
<dbReference type="EMBL" id="AOHU01000044">
    <property type="protein sequence ID" value="ELY32798.1"/>
    <property type="molecule type" value="Genomic_DNA"/>
</dbReference>
<evidence type="ECO:0000313" key="4">
    <source>
        <dbReference type="Proteomes" id="UP000011532"/>
    </source>
</evidence>
<dbReference type="Pfam" id="PF13527">
    <property type="entry name" value="Acetyltransf_9"/>
    <property type="match status" value="1"/>
</dbReference>
<dbReference type="Pfam" id="PF13530">
    <property type="entry name" value="SCP2_2"/>
    <property type="match status" value="1"/>
</dbReference>
<name>L9V8U9_HALVD</name>
<dbReference type="InterPro" id="IPR016181">
    <property type="entry name" value="Acyl_CoA_acyltransferase"/>
</dbReference>
<proteinExistence type="predicted"/>
<dbReference type="InterPro" id="IPR051554">
    <property type="entry name" value="Acetyltransferase_Eis"/>
</dbReference>
<dbReference type="Proteomes" id="UP000011532">
    <property type="component" value="Unassembled WGS sequence"/>
</dbReference>
<evidence type="ECO:0000259" key="2">
    <source>
        <dbReference type="PROSITE" id="PS51186"/>
    </source>
</evidence>
<dbReference type="InterPro" id="IPR025559">
    <property type="entry name" value="Eis_dom"/>
</dbReference>
<dbReference type="PROSITE" id="PS51186">
    <property type="entry name" value="GNAT"/>
    <property type="match status" value="1"/>
</dbReference>
<reference evidence="4" key="1">
    <citation type="submission" date="2012-11" db="EMBL/GenBank/DDBJ databases">
        <authorList>
            <person name="Becker E.A."/>
            <person name="Seitzer P."/>
            <person name="Tritt A."/>
            <person name="Larsen D."/>
            <person name="Yao A."/>
            <person name="Wu D."/>
            <person name="Darling A."/>
            <person name="Eisen J.A."/>
            <person name="Facciotti M.T."/>
        </authorList>
    </citation>
    <scope>NUCLEOTIDE SEQUENCE [LARGE SCALE GENOMIC DNA]</scope>
    <source>
        <strain evidence="4">ATCC 29605 / DSM 3757 / JCM 8879 / NBRC 14742 / NCIMB 2012 / VKM B-1768 / DS2</strain>
    </source>
</reference>
<dbReference type="SUPFAM" id="SSF55729">
    <property type="entry name" value="Acyl-CoA N-acyltransferases (Nat)"/>
    <property type="match status" value="1"/>
</dbReference>
<dbReference type="InterPro" id="IPR000182">
    <property type="entry name" value="GNAT_dom"/>
</dbReference>
<feature type="region of interest" description="Disordered" evidence="1">
    <location>
        <begin position="1"/>
        <end position="32"/>
    </location>
</feature>
<dbReference type="PANTHER" id="PTHR37817">
    <property type="entry name" value="N-ACETYLTRANSFERASE EIS"/>
    <property type="match status" value="1"/>
</dbReference>
<dbReference type="GO" id="GO:0030649">
    <property type="term" value="P:aminoglycoside antibiotic catabolic process"/>
    <property type="evidence" value="ECO:0007669"/>
    <property type="project" value="TreeGrafter"/>
</dbReference>
<dbReference type="Pfam" id="PF17668">
    <property type="entry name" value="Acetyltransf_17"/>
    <property type="match status" value="1"/>
</dbReference>
<comment type="caution">
    <text evidence="3">The sequence shown here is derived from an EMBL/GenBank/DDBJ whole genome shotgun (WGS) entry which is preliminary data.</text>
</comment>
<dbReference type="InterPro" id="IPR041380">
    <property type="entry name" value="Acetyltransf_17"/>
</dbReference>
<dbReference type="GO" id="GO:0034069">
    <property type="term" value="F:aminoglycoside N-acetyltransferase activity"/>
    <property type="evidence" value="ECO:0007669"/>
    <property type="project" value="TreeGrafter"/>
</dbReference>
<dbReference type="Gene3D" id="3.30.1050.10">
    <property type="entry name" value="SCP2 sterol-binding domain"/>
    <property type="match status" value="1"/>
</dbReference>